<dbReference type="InterPro" id="IPR011335">
    <property type="entry name" value="Restrct_endonuc-II-like"/>
</dbReference>
<dbReference type="Gene3D" id="3.40.960.10">
    <property type="entry name" value="VSR Endonuclease"/>
    <property type="match status" value="1"/>
</dbReference>
<sequence>MPTPPVPPRVTGPLDRSGARARGITDWQLRHRDVVRLSRDTYLPRLADELDRVRAVLLGAPDDAVVSHLTAARLWGFEVPLVRDDRRVHLTVRPEARLRHRRDRRIHYSAVPAAETRRRHGVLVSSPSRTWIELAAVVPAGALLAVSDQMLARGFPEDEFPAILRRAAGRRGVATARRVAPCADALAGSPMESVLRWSIHDAGLPRPVLQHEIRIAGRFVGRVDLAWPDRLVLVEFDGDGHRERKVFVDDLRRQNGLVLAGWTVLRFTSADVLGRPDQVLAAIRAALGL</sequence>
<gene>
    <name evidence="2" type="ORF">GCU56_18045</name>
</gene>
<evidence type="ECO:0000259" key="1">
    <source>
        <dbReference type="Pfam" id="PF04480"/>
    </source>
</evidence>
<dbReference type="RefSeq" id="WP_163483131.1">
    <property type="nucleotide sequence ID" value="NZ_JAAGWF010000020.1"/>
</dbReference>
<comment type="caution">
    <text evidence="2">The sequence shown here is derived from an EMBL/GenBank/DDBJ whole genome shotgun (WGS) entry which is preliminary data.</text>
</comment>
<dbReference type="EMBL" id="JAAGWF010000020">
    <property type="protein sequence ID" value="NEK59760.1"/>
    <property type="molecule type" value="Genomic_DNA"/>
</dbReference>
<evidence type="ECO:0000313" key="3">
    <source>
        <dbReference type="Proteomes" id="UP000470246"/>
    </source>
</evidence>
<dbReference type="Proteomes" id="UP000470246">
    <property type="component" value="Unassembled WGS sequence"/>
</dbReference>
<protein>
    <submittedName>
        <fullName evidence="2">DUF559 domain-containing protein</fullName>
    </submittedName>
</protein>
<dbReference type="SUPFAM" id="SSF52980">
    <property type="entry name" value="Restriction endonuclease-like"/>
    <property type="match status" value="1"/>
</dbReference>
<reference evidence="2 3" key="1">
    <citation type="submission" date="2020-02" db="EMBL/GenBank/DDBJ databases">
        <title>Geodermatophilus sabuli CPCC 205279 I12A-02694.</title>
        <authorList>
            <person name="Jiang Z."/>
        </authorList>
    </citation>
    <scope>NUCLEOTIDE SEQUENCE [LARGE SCALE GENOMIC DNA]</scope>
    <source>
        <strain evidence="2 3">I12A-02694</strain>
    </source>
</reference>
<dbReference type="Pfam" id="PF04480">
    <property type="entry name" value="DUF559"/>
    <property type="match status" value="1"/>
</dbReference>
<feature type="domain" description="DUF559" evidence="1">
    <location>
        <begin position="223"/>
        <end position="287"/>
    </location>
</feature>
<proteinExistence type="predicted"/>
<evidence type="ECO:0000313" key="2">
    <source>
        <dbReference type="EMBL" id="NEK59760.1"/>
    </source>
</evidence>
<dbReference type="InterPro" id="IPR007569">
    <property type="entry name" value="DUF559"/>
</dbReference>
<name>A0A7K3W501_9ACTN</name>
<accession>A0A7K3W501</accession>
<dbReference type="AlphaFoldDB" id="A0A7K3W501"/>
<organism evidence="2 3">
    <name type="scientific">Geodermatophilus sabuli</name>
    <dbReference type="NCBI Taxonomy" id="1564158"/>
    <lineage>
        <taxon>Bacteria</taxon>
        <taxon>Bacillati</taxon>
        <taxon>Actinomycetota</taxon>
        <taxon>Actinomycetes</taxon>
        <taxon>Geodermatophilales</taxon>
        <taxon>Geodermatophilaceae</taxon>
        <taxon>Geodermatophilus</taxon>
    </lineage>
</organism>
<keyword evidence="3" id="KW-1185">Reference proteome</keyword>